<accession>A0AAV7AMB6</accession>
<evidence type="ECO:0000313" key="2">
    <source>
        <dbReference type="Proteomes" id="UP000824782"/>
    </source>
</evidence>
<comment type="caution">
    <text evidence="1">The sequence shown here is derived from an EMBL/GenBank/DDBJ whole genome shotgun (WGS) entry which is preliminary data.</text>
</comment>
<proteinExistence type="predicted"/>
<reference evidence="1" key="1">
    <citation type="thesis" date="2020" institute="ProQuest LLC" country="789 East Eisenhower Parkway, Ann Arbor, MI, USA">
        <title>Comparative Genomics and Chromosome Evolution.</title>
        <authorList>
            <person name="Mudd A.B."/>
        </authorList>
    </citation>
    <scope>NUCLEOTIDE SEQUENCE</scope>
    <source>
        <strain evidence="1">237g6f4</strain>
        <tissue evidence="1">Blood</tissue>
    </source>
</reference>
<sequence>MIKRSCLWRRPMLYNIQRDPAPQLFSVRKVLMPVSLHESSLSVLTYHSSSNVAGGSPALWNICSVTVYDSIAQEVSKHMKWIIKTYNTTTEAHASQPFQLSGSAPLSQYVP</sequence>
<dbReference type="Proteomes" id="UP000824782">
    <property type="component" value="Unassembled WGS sequence"/>
</dbReference>
<gene>
    <name evidence="1" type="ORF">GDO81_015686</name>
</gene>
<name>A0AAV7AMB6_ENGPU</name>
<evidence type="ECO:0000313" key="1">
    <source>
        <dbReference type="EMBL" id="KAG8562467.1"/>
    </source>
</evidence>
<organism evidence="1 2">
    <name type="scientific">Engystomops pustulosus</name>
    <name type="common">Tungara frog</name>
    <name type="synonym">Physalaemus pustulosus</name>
    <dbReference type="NCBI Taxonomy" id="76066"/>
    <lineage>
        <taxon>Eukaryota</taxon>
        <taxon>Metazoa</taxon>
        <taxon>Chordata</taxon>
        <taxon>Craniata</taxon>
        <taxon>Vertebrata</taxon>
        <taxon>Euteleostomi</taxon>
        <taxon>Amphibia</taxon>
        <taxon>Batrachia</taxon>
        <taxon>Anura</taxon>
        <taxon>Neobatrachia</taxon>
        <taxon>Hyloidea</taxon>
        <taxon>Leptodactylidae</taxon>
        <taxon>Leiuperinae</taxon>
        <taxon>Engystomops</taxon>
    </lineage>
</organism>
<dbReference type="EMBL" id="WNYA01000007">
    <property type="protein sequence ID" value="KAG8562467.1"/>
    <property type="molecule type" value="Genomic_DNA"/>
</dbReference>
<keyword evidence="2" id="KW-1185">Reference proteome</keyword>
<dbReference type="AlphaFoldDB" id="A0AAV7AMB6"/>
<protein>
    <submittedName>
        <fullName evidence="1">Uncharacterized protein</fullName>
    </submittedName>
</protein>